<proteinExistence type="predicted"/>
<reference evidence="1 2" key="1">
    <citation type="submission" date="2021-08" db="EMBL/GenBank/DDBJ databases">
        <title>Shewanella putrefaciens YZ-J, complete genome.</title>
        <authorList>
            <person name="Yi Z."/>
        </authorList>
    </citation>
    <scope>NUCLEOTIDE SEQUENCE [LARGE SCALE GENOMIC DNA]</scope>
    <source>
        <strain evidence="1 2">YZ-J</strain>
    </source>
</reference>
<protein>
    <submittedName>
        <fullName evidence="1">DUF3069 domain-containing protein</fullName>
    </submittedName>
</protein>
<organism evidence="1 2">
    <name type="scientific">Shewanella putrefaciens</name>
    <name type="common">Pseudomonas putrefaciens</name>
    <dbReference type="NCBI Taxonomy" id="24"/>
    <lineage>
        <taxon>Bacteria</taxon>
        <taxon>Pseudomonadati</taxon>
        <taxon>Pseudomonadota</taxon>
        <taxon>Gammaproteobacteria</taxon>
        <taxon>Alteromonadales</taxon>
        <taxon>Shewanellaceae</taxon>
        <taxon>Shewanella</taxon>
    </lineage>
</organism>
<accession>A0ABX8XDD2</accession>
<dbReference type="GeneID" id="67442290"/>
<dbReference type="InterPro" id="IPR021422">
    <property type="entry name" value="DUF3069"/>
</dbReference>
<name>A0ABX8XDD2_SHEPU</name>
<keyword evidence="2" id="KW-1185">Reference proteome</keyword>
<dbReference type="Proteomes" id="UP000827084">
    <property type="component" value="Chromosome"/>
</dbReference>
<gene>
    <name evidence="1" type="ORF">K3G22_03485</name>
</gene>
<sequence>MIYLSDSYRKTAEQVSFNVANKVLPMATLPESLLEAYQGLYTELLEDREGKFNQAWASLPASARNLMEQAAFHGFYIANAWLQLSRVAQEISEQADTDSAIQEQEYNGIFTRLANESLKESLRKLKKARTDRSMLNSFKQVMAP</sequence>
<dbReference type="SUPFAM" id="SSF158675">
    <property type="entry name" value="Sama2622-like"/>
    <property type="match status" value="1"/>
</dbReference>
<dbReference type="InterPro" id="IPR023132">
    <property type="entry name" value="Sama2622-like_sf"/>
</dbReference>
<dbReference type="RefSeq" id="WP_011790647.1">
    <property type="nucleotide sequence ID" value="NZ_BMPK01000004.1"/>
</dbReference>
<evidence type="ECO:0000313" key="1">
    <source>
        <dbReference type="EMBL" id="QYX73497.1"/>
    </source>
</evidence>
<dbReference type="EMBL" id="CP080635">
    <property type="protein sequence ID" value="QYX73497.1"/>
    <property type="molecule type" value="Genomic_DNA"/>
</dbReference>
<dbReference type="Gene3D" id="1.10.3440.10">
    <property type="entry name" value="Sama2622-like"/>
    <property type="match status" value="1"/>
</dbReference>
<dbReference type="Pfam" id="PF11269">
    <property type="entry name" value="DUF3069"/>
    <property type="match status" value="1"/>
</dbReference>
<evidence type="ECO:0000313" key="2">
    <source>
        <dbReference type="Proteomes" id="UP000827084"/>
    </source>
</evidence>